<evidence type="ECO:0000313" key="1">
    <source>
        <dbReference type="EMBL" id="QZA78690.1"/>
    </source>
</evidence>
<organism evidence="1 2">
    <name type="scientific">Deefgea tanakiae</name>
    <dbReference type="NCBI Taxonomy" id="2865840"/>
    <lineage>
        <taxon>Bacteria</taxon>
        <taxon>Pseudomonadati</taxon>
        <taxon>Pseudomonadota</taxon>
        <taxon>Betaproteobacteria</taxon>
        <taxon>Neisseriales</taxon>
        <taxon>Chitinibacteraceae</taxon>
        <taxon>Deefgea</taxon>
    </lineage>
</organism>
<reference evidence="1 2" key="1">
    <citation type="submission" date="2021-08" db="EMBL/GenBank/DDBJ databases">
        <title>complete genome sequencing of Deefgea sp. D25.</title>
        <authorList>
            <person name="Bae J.-W."/>
            <person name="Gim D.-H."/>
        </authorList>
    </citation>
    <scope>NUCLEOTIDE SEQUENCE [LARGE SCALE GENOMIC DNA]</scope>
    <source>
        <strain evidence="1 2">D25</strain>
    </source>
</reference>
<protein>
    <submittedName>
        <fullName evidence="1">Uncharacterized protein</fullName>
    </submittedName>
</protein>
<sequence>MRKYASQKPKVAAAALVDSLMLPMWSAIHLYDREMWLPANLKMLVLALNATERLRKMTPMPFLKVQRLNLLRESLNLLQQGYAETNRFEKQLIHYQRMCDALTHIEQQWRMAAHDSLLTALVNEMDANEKAEKERATL</sequence>
<dbReference type="RefSeq" id="WP_221007213.1">
    <property type="nucleotide sequence ID" value="NZ_CP081150.1"/>
</dbReference>
<name>A0ABX8ZC03_9NEIS</name>
<gene>
    <name evidence="1" type="ORF">K4H28_04570</name>
</gene>
<keyword evidence="2" id="KW-1185">Reference proteome</keyword>
<dbReference type="EMBL" id="CP081150">
    <property type="protein sequence ID" value="QZA78690.1"/>
    <property type="molecule type" value="Genomic_DNA"/>
</dbReference>
<accession>A0ABX8ZC03</accession>
<evidence type="ECO:0000313" key="2">
    <source>
        <dbReference type="Proteomes" id="UP000825679"/>
    </source>
</evidence>
<dbReference type="Proteomes" id="UP000825679">
    <property type="component" value="Chromosome"/>
</dbReference>
<proteinExistence type="predicted"/>